<dbReference type="GeneID" id="7828837"/>
<dbReference type="GO" id="GO:0042134">
    <property type="term" value="F:rRNA primary transcript binding"/>
    <property type="evidence" value="ECO:0007669"/>
    <property type="project" value="InterPro"/>
</dbReference>
<dbReference type="GO" id="GO:0030515">
    <property type="term" value="F:snoRNA binding"/>
    <property type="evidence" value="ECO:0007669"/>
    <property type="project" value="TreeGrafter"/>
</dbReference>
<keyword evidence="2" id="KW-0687">Ribonucleoprotein</keyword>
<dbReference type="KEGG" id="tet:TTHERM_00152140"/>
<dbReference type="GO" id="GO:0006364">
    <property type="term" value="P:rRNA processing"/>
    <property type="evidence" value="ECO:0007669"/>
    <property type="project" value="InterPro"/>
</dbReference>
<dbReference type="STRING" id="312017.I7MLB0"/>
<dbReference type="GO" id="GO:0005654">
    <property type="term" value="C:nucleoplasm"/>
    <property type="evidence" value="ECO:0007669"/>
    <property type="project" value="UniProtKB-ARBA"/>
</dbReference>
<dbReference type="GO" id="GO:0042274">
    <property type="term" value="P:ribosomal small subunit biogenesis"/>
    <property type="evidence" value="ECO:0007669"/>
    <property type="project" value="UniProtKB-ARBA"/>
</dbReference>
<evidence type="ECO:0000259" key="1">
    <source>
        <dbReference type="PROSITE" id="PS50833"/>
    </source>
</evidence>
<reference evidence="3" key="1">
    <citation type="journal article" date="2006" name="PLoS Biol.">
        <title>Macronuclear genome sequence of the ciliate Tetrahymena thermophila, a model eukaryote.</title>
        <authorList>
            <person name="Eisen J.A."/>
            <person name="Coyne R.S."/>
            <person name="Wu M."/>
            <person name="Wu D."/>
            <person name="Thiagarajan M."/>
            <person name="Wortman J.R."/>
            <person name="Badger J.H."/>
            <person name="Ren Q."/>
            <person name="Amedeo P."/>
            <person name="Jones K.M."/>
            <person name="Tallon L.J."/>
            <person name="Delcher A.L."/>
            <person name="Salzberg S.L."/>
            <person name="Silva J.C."/>
            <person name="Haas B.J."/>
            <person name="Majoros W.H."/>
            <person name="Farzad M."/>
            <person name="Carlton J.M."/>
            <person name="Smith R.K. Jr."/>
            <person name="Garg J."/>
            <person name="Pearlman R.E."/>
            <person name="Karrer K.M."/>
            <person name="Sun L."/>
            <person name="Manning G."/>
            <person name="Elde N.C."/>
            <person name="Turkewitz A.P."/>
            <person name="Asai D.J."/>
            <person name="Wilkes D.E."/>
            <person name="Wang Y."/>
            <person name="Cai H."/>
            <person name="Collins K."/>
            <person name="Stewart B.A."/>
            <person name="Lee S.R."/>
            <person name="Wilamowska K."/>
            <person name="Weinberg Z."/>
            <person name="Ruzzo W.L."/>
            <person name="Wloga D."/>
            <person name="Gaertig J."/>
            <person name="Frankel J."/>
            <person name="Tsao C.-C."/>
            <person name="Gorovsky M.A."/>
            <person name="Keeling P.J."/>
            <person name="Waller R.F."/>
            <person name="Patron N.J."/>
            <person name="Cherry J.M."/>
            <person name="Stover N.A."/>
            <person name="Krieger C.J."/>
            <person name="del Toro C."/>
            <person name="Ryder H.F."/>
            <person name="Williamson S.C."/>
            <person name="Barbeau R.A."/>
            <person name="Hamilton E.P."/>
            <person name="Orias E."/>
        </authorList>
    </citation>
    <scope>NUCLEOTIDE SEQUENCE [LARGE SCALE GENOMIC DNA]</scope>
    <source>
        <strain evidence="3">SB210</strain>
    </source>
</reference>
<dbReference type="FunFam" id="3.40.50.10480:FF:000001">
    <property type="entry name" value="IMP4, U3 small nucleolar ribonucleoprotein"/>
    <property type="match status" value="1"/>
</dbReference>
<dbReference type="PANTHER" id="PTHR22734">
    <property type="entry name" value="U3 SMALL NUCLEOLAR RIBONUCLEOPROTEIN PROTEIN IMP4"/>
    <property type="match status" value="1"/>
</dbReference>
<dbReference type="OMA" id="IGTMSEQ"/>
<gene>
    <name evidence="2" type="ORF">TTHERM_00152140</name>
</gene>
<dbReference type="PANTHER" id="PTHR22734:SF2">
    <property type="entry name" value="U3 SMALL NUCLEOLAR RIBONUCLEOPROTEIN PROTEIN IMP4"/>
    <property type="match status" value="1"/>
</dbReference>
<proteinExistence type="predicted"/>
<dbReference type="AlphaFoldDB" id="I7MLB0"/>
<dbReference type="eggNOG" id="KOG2781">
    <property type="taxonomic scope" value="Eukaryota"/>
</dbReference>
<keyword evidence="3" id="KW-1185">Reference proteome</keyword>
<dbReference type="PROSITE" id="PS50833">
    <property type="entry name" value="BRIX"/>
    <property type="match status" value="1"/>
</dbReference>
<evidence type="ECO:0000313" key="2">
    <source>
        <dbReference type="EMBL" id="EAS01500.1"/>
    </source>
</evidence>
<dbReference type="HOGENOM" id="CLU_040063_2_0_1"/>
<accession>I7MLB0</accession>
<feature type="domain" description="Brix" evidence="1">
    <location>
        <begin position="83"/>
        <end position="266"/>
    </location>
</feature>
<name>I7MLB0_TETTS</name>
<dbReference type="RefSeq" id="XP_001021746.1">
    <property type="nucleotide sequence ID" value="XM_001021746.1"/>
</dbReference>
<dbReference type="EMBL" id="GG662603">
    <property type="protein sequence ID" value="EAS01500.1"/>
    <property type="molecule type" value="Genomic_DNA"/>
</dbReference>
<dbReference type="InParanoid" id="I7MLB0"/>
<dbReference type="FunCoup" id="I7MLB0">
    <property type="interactions" value="471"/>
</dbReference>
<dbReference type="Pfam" id="PF04427">
    <property type="entry name" value="Brix"/>
    <property type="match status" value="1"/>
</dbReference>
<dbReference type="InterPro" id="IPR007109">
    <property type="entry name" value="Brix"/>
</dbReference>
<dbReference type="SUPFAM" id="SSF52954">
    <property type="entry name" value="Class II aaRS ABD-related"/>
    <property type="match status" value="1"/>
</dbReference>
<dbReference type="SMART" id="SM00879">
    <property type="entry name" value="Brix"/>
    <property type="match status" value="1"/>
</dbReference>
<dbReference type="OrthoDB" id="10253204at2759"/>
<dbReference type="GO" id="GO:0034457">
    <property type="term" value="C:Mpp10 complex"/>
    <property type="evidence" value="ECO:0007669"/>
    <property type="project" value="UniProtKB-ARBA"/>
</dbReference>
<sequence length="289" mass="33785">MLRKNIRMRREYLFNMEQEKKAKSKYEQKIQIKNAVAMNKSIPTELYKESESLKKELQTNDINTIIPRNHIDDEYATAEYREPMILITTSRDPSPRLVNFQKELVSFFPNSERMNRGQTVVKELSRYCIQKNVTDLVILHEHRGEPDGMIITHFPLGPTLYLGIKNVVLRHDLKTEKLDAVSKQNPHLIFNNFNSPLGERITSILKHLFPVPKHDSKKVITFSNNSDLISVRHHVHDKVDYKTVDLIELGPRFELKPYQISLGTLDQTEATKEWVLRPYMNTATTRQAF</sequence>
<dbReference type="Gene3D" id="3.40.50.10480">
    <property type="entry name" value="Probable brix-domain ribosomal biogenesis protein"/>
    <property type="match status" value="1"/>
</dbReference>
<organism evidence="2 3">
    <name type="scientific">Tetrahymena thermophila (strain SB210)</name>
    <dbReference type="NCBI Taxonomy" id="312017"/>
    <lineage>
        <taxon>Eukaryota</taxon>
        <taxon>Sar</taxon>
        <taxon>Alveolata</taxon>
        <taxon>Ciliophora</taxon>
        <taxon>Intramacronucleata</taxon>
        <taxon>Oligohymenophorea</taxon>
        <taxon>Hymenostomatida</taxon>
        <taxon>Tetrahymenina</taxon>
        <taxon>Tetrahymenidae</taxon>
        <taxon>Tetrahymena</taxon>
    </lineage>
</organism>
<dbReference type="GO" id="GO:0032040">
    <property type="term" value="C:small-subunit processome"/>
    <property type="evidence" value="ECO:0007669"/>
    <property type="project" value="TreeGrafter"/>
</dbReference>
<evidence type="ECO:0000313" key="3">
    <source>
        <dbReference type="Proteomes" id="UP000009168"/>
    </source>
</evidence>
<protein>
    <submittedName>
        <fullName evidence="2">U3 small nucleolar ribonucleoprotein IMP4</fullName>
    </submittedName>
</protein>
<dbReference type="Proteomes" id="UP000009168">
    <property type="component" value="Unassembled WGS sequence"/>
</dbReference>
<dbReference type="InterPro" id="IPR044281">
    <property type="entry name" value="IMP4/RPF1"/>
</dbReference>